<evidence type="ECO:0000313" key="5">
    <source>
        <dbReference type="Proteomes" id="UP001221757"/>
    </source>
</evidence>
<accession>A0AAD7DRW8</accession>
<keyword evidence="3" id="KW-1133">Transmembrane helix</keyword>
<evidence type="ECO:0000313" key="4">
    <source>
        <dbReference type="EMBL" id="KAJ7697916.1"/>
    </source>
</evidence>
<dbReference type="Proteomes" id="UP001221757">
    <property type="component" value="Unassembled WGS sequence"/>
</dbReference>
<keyword evidence="2" id="KW-0040">ANK repeat</keyword>
<proteinExistence type="predicted"/>
<keyword evidence="3" id="KW-0812">Transmembrane</keyword>
<evidence type="ECO:0000256" key="1">
    <source>
        <dbReference type="ARBA" id="ARBA00022737"/>
    </source>
</evidence>
<reference evidence="4" key="1">
    <citation type="submission" date="2023-03" db="EMBL/GenBank/DDBJ databases">
        <title>Massive genome expansion in bonnet fungi (Mycena s.s.) driven by repeated elements and novel gene families across ecological guilds.</title>
        <authorList>
            <consortium name="Lawrence Berkeley National Laboratory"/>
            <person name="Harder C.B."/>
            <person name="Miyauchi S."/>
            <person name="Viragh M."/>
            <person name="Kuo A."/>
            <person name="Thoen E."/>
            <person name="Andreopoulos B."/>
            <person name="Lu D."/>
            <person name="Skrede I."/>
            <person name="Drula E."/>
            <person name="Henrissat B."/>
            <person name="Morin E."/>
            <person name="Kohler A."/>
            <person name="Barry K."/>
            <person name="LaButti K."/>
            <person name="Morin E."/>
            <person name="Salamov A."/>
            <person name="Lipzen A."/>
            <person name="Mereny Z."/>
            <person name="Hegedus B."/>
            <person name="Baldrian P."/>
            <person name="Stursova M."/>
            <person name="Weitz H."/>
            <person name="Taylor A."/>
            <person name="Grigoriev I.V."/>
            <person name="Nagy L.G."/>
            <person name="Martin F."/>
            <person name="Kauserud H."/>
        </authorList>
    </citation>
    <scope>NUCLEOTIDE SEQUENCE</scope>
    <source>
        <strain evidence="4">CBHHK067</strain>
    </source>
</reference>
<dbReference type="AlphaFoldDB" id="A0AAD7DRW8"/>
<comment type="caution">
    <text evidence="4">The sequence shown here is derived from an EMBL/GenBank/DDBJ whole genome shotgun (WGS) entry which is preliminary data.</text>
</comment>
<keyword evidence="3" id="KW-0472">Membrane</keyword>
<gene>
    <name evidence="4" type="ORF">B0H17DRAFT_1130195</name>
</gene>
<dbReference type="SUPFAM" id="SSF48403">
    <property type="entry name" value="Ankyrin repeat"/>
    <property type="match status" value="1"/>
</dbReference>
<keyword evidence="1" id="KW-0677">Repeat</keyword>
<dbReference type="EMBL" id="JARKIE010000028">
    <property type="protein sequence ID" value="KAJ7697916.1"/>
    <property type="molecule type" value="Genomic_DNA"/>
</dbReference>
<dbReference type="PANTHER" id="PTHR24198">
    <property type="entry name" value="ANKYRIN REPEAT AND PROTEIN KINASE DOMAIN-CONTAINING PROTEIN"/>
    <property type="match status" value="1"/>
</dbReference>
<dbReference type="InterPro" id="IPR002110">
    <property type="entry name" value="Ankyrin_rpt"/>
</dbReference>
<evidence type="ECO:0000256" key="3">
    <source>
        <dbReference type="SAM" id="Phobius"/>
    </source>
</evidence>
<organism evidence="4 5">
    <name type="scientific">Mycena rosella</name>
    <name type="common">Pink bonnet</name>
    <name type="synonym">Agaricus rosellus</name>
    <dbReference type="NCBI Taxonomy" id="1033263"/>
    <lineage>
        <taxon>Eukaryota</taxon>
        <taxon>Fungi</taxon>
        <taxon>Dikarya</taxon>
        <taxon>Basidiomycota</taxon>
        <taxon>Agaricomycotina</taxon>
        <taxon>Agaricomycetes</taxon>
        <taxon>Agaricomycetidae</taxon>
        <taxon>Agaricales</taxon>
        <taxon>Marasmiineae</taxon>
        <taxon>Mycenaceae</taxon>
        <taxon>Mycena</taxon>
    </lineage>
</organism>
<feature type="transmembrane region" description="Helical" evidence="3">
    <location>
        <begin position="167"/>
        <end position="186"/>
    </location>
</feature>
<name>A0AAD7DRW8_MYCRO</name>
<dbReference type="Pfam" id="PF12796">
    <property type="entry name" value="Ank_2"/>
    <property type="match status" value="1"/>
</dbReference>
<dbReference type="PANTHER" id="PTHR24198:SF165">
    <property type="entry name" value="ANKYRIN REPEAT-CONTAINING PROTEIN-RELATED"/>
    <property type="match status" value="1"/>
</dbReference>
<dbReference type="InterPro" id="IPR036770">
    <property type="entry name" value="Ankyrin_rpt-contain_sf"/>
</dbReference>
<evidence type="ECO:0000256" key="2">
    <source>
        <dbReference type="ARBA" id="ARBA00023043"/>
    </source>
</evidence>
<sequence length="530" mass="56720">MPTISARLTNENSAARAAGTHAALAVVLNRAGTPFLQPGQTGLRLCALKPASIILAIGGTRAHPWFLPPLADGCRWNRALVESIQIWHPPIGCDPTLTIVGGPALFSSHALQIFSLIIYFLLLTPGANLLPPILFFVALHITYNRFRSWWDRRGAMPIDAESQKAHTTFLVVGLVLLVVINIIFLVDIELTLSRNKHLQSAGTYGTALQAASANGHVAVVELLLANRTDKKKKQYINIVGGCYGSALCAACANDEVEVGELLIAGGAKAKLDGELFGTPLHVASLMGNTKIITLLLGKLGGRNPNTQWGDFGTALDVAKMLNNNKAADLLKEGGLKEVAKLPGFFMLMQQPLFHPHATGMGKSPYVSSARALLTTAFPPSRNRIFRQVALCLHCTCAADNGFFTLAQQWLFHIHAIDSGKSPCVFTACMLLTMAFPPSPTGGGKSPCVSTARVLLMMAFFMLAQQPTTVSPTCILHCLCTADNGFFTLAQQRTGGKSPCISTAHTADDGFSTLVQQEVVNCTANTMCPHV</sequence>
<keyword evidence="5" id="KW-1185">Reference proteome</keyword>
<dbReference type="Gene3D" id="1.25.40.20">
    <property type="entry name" value="Ankyrin repeat-containing domain"/>
    <property type="match status" value="1"/>
</dbReference>
<protein>
    <submittedName>
        <fullName evidence="4">Uncharacterized protein</fullName>
    </submittedName>
</protein>